<dbReference type="AlphaFoldDB" id="A0A941IS72"/>
<name>A0A941IS72_9ACTN</name>
<accession>A0A941IS72</accession>
<evidence type="ECO:0000256" key="1">
    <source>
        <dbReference type="SAM" id="Phobius"/>
    </source>
</evidence>
<keyword evidence="1" id="KW-0472">Membrane</keyword>
<dbReference type="RefSeq" id="WP_212527470.1">
    <property type="nucleotide sequence ID" value="NZ_JAGSOG010000019.1"/>
</dbReference>
<sequence length="58" mass="6523">MLHISAVTAQAVGVVGVVLLLSSRWLPTRVRRVVQRRRYAAVMLVVLMYGYLGSYFAK</sequence>
<gene>
    <name evidence="2" type="ORF">KDL01_06715</name>
</gene>
<organism evidence="2 3">
    <name type="scientific">Actinospica durhamensis</name>
    <dbReference type="NCBI Taxonomy" id="1508375"/>
    <lineage>
        <taxon>Bacteria</taxon>
        <taxon>Bacillati</taxon>
        <taxon>Actinomycetota</taxon>
        <taxon>Actinomycetes</taxon>
        <taxon>Catenulisporales</taxon>
        <taxon>Actinospicaceae</taxon>
        <taxon>Actinospica</taxon>
    </lineage>
</organism>
<keyword evidence="1" id="KW-1133">Transmembrane helix</keyword>
<feature type="transmembrane region" description="Helical" evidence="1">
    <location>
        <begin position="39"/>
        <end position="57"/>
    </location>
</feature>
<evidence type="ECO:0000313" key="3">
    <source>
        <dbReference type="Proteomes" id="UP000675781"/>
    </source>
</evidence>
<feature type="transmembrane region" description="Helical" evidence="1">
    <location>
        <begin position="6"/>
        <end position="27"/>
    </location>
</feature>
<evidence type="ECO:0000313" key="2">
    <source>
        <dbReference type="EMBL" id="MBR7832946.1"/>
    </source>
</evidence>
<dbReference type="EMBL" id="JAGSOG010000019">
    <property type="protein sequence ID" value="MBR7832946.1"/>
    <property type="molecule type" value="Genomic_DNA"/>
</dbReference>
<protein>
    <submittedName>
        <fullName evidence="2">Uncharacterized protein</fullName>
    </submittedName>
</protein>
<reference evidence="2" key="1">
    <citation type="submission" date="2021-04" db="EMBL/GenBank/DDBJ databases">
        <title>Genome based classification of Actinospica acidithermotolerans sp. nov., an actinobacterium isolated from an Indonesian hot spring.</title>
        <authorList>
            <person name="Kusuma A.B."/>
            <person name="Putra K.E."/>
            <person name="Nafisah S."/>
            <person name="Loh J."/>
            <person name="Nouioui I."/>
            <person name="Goodfellow M."/>
        </authorList>
    </citation>
    <scope>NUCLEOTIDE SEQUENCE</scope>
    <source>
        <strain evidence="2">CSCA 57</strain>
    </source>
</reference>
<keyword evidence="1" id="KW-0812">Transmembrane</keyword>
<comment type="caution">
    <text evidence="2">The sequence shown here is derived from an EMBL/GenBank/DDBJ whole genome shotgun (WGS) entry which is preliminary data.</text>
</comment>
<dbReference type="Proteomes" id="UP000675781">
    <property type="component" value="Unassembled WGS sequence"/>
</dbReference>
<proteinExistence type="predicted"/>
<keyword evidence="3" id="KW-1185">Reference proteome</keyword>